<dbReference type="RefSeq" id="WP_160905013.1">
    <property type="nucleotide sequence ID" value="NZ_WVHS01000001.1"/>
</dbReference>
<accession>A0A7K1XSV5</accession>
<protein>
    <submittedName>
        <fullName evidence="1">Uncharacterized protein</fullName>
    </submittedName>
</protein>
<name>A0A7K1XSV5_9SPHI</name>
<reference evidence="1 2" key="1">
    <citation type="submission" date="2019-11" db="EMBL/GenBank/DDBJ databases">
        <title>Pedobacter sp. HMF7056 Genome sequencing and assembly.</title>
        <authorList>
            <person name="Kang H."/>
            <person name="Kim H."/>
            <person name="Joh K."/>
        </authorList>
    </citation>
    <scope>NUCLEOTIDE SEQUENCE [LARGE SCALE GENOMIC DNA]</scope>
    <source>
        <strain evidence="1 2">HMF7056</strain>
    </source>
</reference>
<keyword evidence="2" id="KW-1185">Reference proteome</keyword>
<sequence>MFLRKDFVATNNQSRFIVLAAPTGIGKSGLVDQAFADNDFFIRVKIAKHDSSKDVPYLYLKELARAISLSSLRGSAFPSFRDHVVTKERSLVNTFRHILADVATSNSIANSAELGRVLKDSKDTTTLINLLFNEEYNDSIGFAYRYIQEVLKERRVAVSIENIQNIDKESLSYFHEFLLSYSTLYLIGEYTTDNKYQISTTDLLSYCSAPGVKADLIDLNKLSIDEILREYKNVPDIIFRILKNSYEQSSGNLHHLQVLVSDLTEKKITEYPENIKYDQVISNELNTLSTDESFILSLVIAHGGKVDTDILKSVLLGIEDEYLLKFDMASVNEMISNLVYKKLLVEDDITIATAQDSVIEKALESISLKKYFFLSYKSWLGFYQKVDNSGNDANLPKSEVLSWQILFKALLNDLTGIVELLNEIHKLSLLSITPRRAIKYLEKVKEVIGKNFHATNQQTLTERINHKITQILYRLWLFEDIPKYTSAHLDNLSMFLYHTSSLAVIGRSDEAIALCTTRLGETDRQEAGGILLVRIAAYRSSNRYDECEEEWLRLYNEGVYDGTKYEGIFLQCSDIALLSHHELRLSCLQKAIEIFRQEENSLNEISARVAYSQQLGYDGNLEEAEAHLAIAREKSQLHFAGLYCISNNLCVLKLQKKESSREIIEKLRIALRSCEAALDRFILLNNLLVAQSMMGFTGDAEATLKVIDQQISRNEVADFDLQRIALFNASVHYNRNNSPDWGEYYLSEARKLPLLCDFRYWNYKLYGQKEDNWNEFRFQLDYYPIHLTYWHFDFDNL</sequence>
<evidence type="ECO:0000313" key="2">
    <source>
        <dbReference type="Proteomes" id="UP000451233"/>
    </source>
</evidence>
<dbReference type="Proteomes" id="UP000451233">
    <property type="component" value="Unassembled WGS sequence"/>
</dbReference>
<comment type="caution">
    <text evidence="1">The sequence shown here is derived from an EMBL/GenBank/DDBJ whole genome shotgun (WGS) entry which is preliminary data.</text>
</comment>
<evidence type="ECO:0000313" key="1">
    <source>
        <dbReference type="EMBL" id="MXV14000.1"/>
    </source>
</evidence>
<dbReference type="EMBL" id="WVHS01000001">
    <property type="protein sequence ID" value="MXV14000.1"/>
    <property type="molecule type" value="Genomic_DNA"/>
</dbReference>
<organism evidence="1 2">
    <name type="scientific">Hufsiella ginkgonis</name>
    <dbReference type="NCBI Taxonomy" id="2695274"/>
    <lineage>
        <taxon>Bacteria</taxon>
        <taxon>Pseudomonadati</taxon>
        <taxon>Bacteroidota</taxon>
        <taxon>Sphingobacteriia</taxon>
        <taxon>Sphingobacteriales</taxon>
        <taxon>Sphingobacteriaceae</taxon>
        <taxon>Hufsiella</taxon>
    </lineage>
</organism>
<dbReference type="AlphaFoldDB" id="A0A7K1XSV5"/>
<gene>
    <name evidence="1" type="ORF">GS398_01710</name>
</gene>
<proteinExistence type="predicted"/>